<dbReference type="InterPro" id="IPR027417">
    <property type="entry name" value="P-loop_NTPase"/>
</dbReference>
<reference evidence="5 6" key="1">
    <citation type="journal article" date="2023" name="Microbiol. Spectr.">
        <title>Symbiosis of Carpenter Bees with Uncharacterized Lactic Acid Bacteria Showing NAD Auxotrophy.</title>
        <authorList>
            <person name="Kawasaki S."/>
            <person name="Ozawa K."/>
            <person name="Mori T."/>
            <person name="Yamamoto A."/>
            <person name="Ito M."/>
            <person name="Ohkuma M."/>
            <person name="Sakamoto M."/>
            <person name="Matsutani M."/>
        </authorList>
    </citation>
    <scope>NUCLEOTIDE SEQUENCE [LARGE SCALE GENOMIC DNA]</scope>
    <source>
        <strain evidence="5 6">Kim32-2</strain>
    </source>
</reference>
<dbReference type="InterPro" id="IPR050763">
    <property type="entry name" value="ABC_transporter_ATP-binding"/>
</dbReference>
<dbReference type="RefSeq" id="WP_317638058.1">
    <property type="nucleotide sequence ID" value="NZ_AP026803.1"/>
</dbReference>
<gene>
    <name evidence="5" type="ORF">KIM322_06140</name>
</gene>
<evidence type="ECO:0000256" key="2">
    <source>
        <dbReference type="ARBA" id="ARBA00022741"/>
    </source>
</evidence>
<sequence>MVDRKSTLGSAIKSVFAPQTTTVRAVDHLNFGVNEGEAVGFIGQNGAGKTTTIKMLTGTLYPTSGYCWVNGFDPVKRQNDFKRSISVVMGNRSQLFNDLTPRDYLNFLQAVYDRNLAEFNEIVDQIAQTLKVEDKLNLQTRKLSLGERMKIEFLAAVSIKPRVLFLDEPTIGLDVLAKRDIRSFLVKLNKEKGLTIFLTSHDMEDIATICDRLIIVNQGKLIWDGQTQDLIKKFQQNKYITFNKAASFRAFKLNEDIVSQDEIKITIRVPASQVDQKLSELIDVKAGTDYSIQDLKLDDIIFELFSKGE</sequence>
<dbReference type="InterPro" id="IPR003439">
    <property type="entry name" value="ABC_transporter-like_ATP-bd"/>
</dbReference>
<dbReference type="GO" id="GO:0005524">
    <property type="term" value="F:ATP binding"/>
    <property type="evidence" value="ECO:0007669"/>
    <property type="project" value="UniProtKB-KW"/>
</dbReference>
<keyword evidence="3 5" id="KW-0067">ATP-binding</keyword>
<dbReference type="SMART" id="SM00382">
    <property type="entry name" value="AAA"/>
    <property type="match status" value="1"/>
</dbReference>
<evidence type="ECO:0000256" key="3">
    <source>
        <dbReference type="ARBA" id="ARBA00022840"/>
    </source>
</evidence>
<evidence type="ECO:0000313" key="5">
    <source>
        <dbReference type="EMBL" id="BDR60353.1"/>
    </source>
</evidence>
<dbReference type="PANTHER" id="PTHR42711:SF4">
    <property type="entry name" value="ABC TRANSPORTER RELATED"/>
    <property type="match status" value="1"/>
</dbReference>
<keyword evidence="1" id="KW-0813">Transport</keyword>
<dbReference type="PROSITE" id="PS00211">
    <property type="entry name" value="ABC_TRANSPORTER_1"/>
    <property type="match status" value="1"/>
</dbReference>
<evidence type="ECO:0000313" key="6">
    <source>
        <dbReference type="Proteomes" id="UP001321741"/>
    </source>
</evidence>
<name>A0ABN6SJ34_9LACO</name>
<accession>A0ABN6SJ34</accession>
<evidence type="ECO:0000259" key="4">
    <source>
        <dbReference type="PROSITE" id="PS50893"/>
    </source>
</evidence>
<dbReference type="Pfam" id="PF00005">
    <property type="entry name" value="ABC_tran"/>
    <property type="match status" value="1"/>
</dbReference>
<evidence type="ECO:0000256" key="1">
    <source>
        <dbReference type="ARBA" id="ARBA00022448"/>
    </source>
</evidence>
<keyword evidence="2" id="KW-0547">Nucleotide-binding</keyword>
<feature type="domain" description="ABC transporter" evidence="4">
    <location>
        <begin position="10"/>
        <end position="243"/>
    </location>
</feature>
<proteinExistence type="predicted"/>
<keyword evidence="6" id="KW-1185">Reference proteome</keyword>
<dbReference type="EMBL" id="AP026803">
    <property type="protein sequence ID" value="BDR60353.1"/>
    <property type="molecule type" value="Genomic_DNA"/>
</dbReference>
<dbReference type="PROSITE" id="PS50893">
    <property type="entry name" value="ABC_TRANSPORTER_2"/>
    <property type="match status" value="1"/>
</dbReference>
<dbReference type="InterPro" id="IPR017871">
    <property type="entry name" value="ABC_transporter-like_CS"/>
</dbReference>
<dbReference type="SUPFAM" id="SSF52540">
    <property type="entry name" value="P-loop containing nucleoside triphosphate hydrolases"/>
    <property type="match status" value="1"/>
</dbReference>
<dbReference type="Proteomes" id="UP001321741">
    <property type="component" value="Chromosome"/>
</dbReference>
<dbReference type="Gene3D" id="3.40.50.300">
    <property type="entry name" value="P-loop containing nucleotide triphosphate hydrolases"/>
    <property type="match status" value="1"/>
</dbReference>
<protein>
    <submittedName>
        <fullName evidence="5">Multidrug ABC transporter ATP-binding protein</fullName>
    </submittedName>
</protein>
<organism evidence="5 6">
    <name type="scientific">Lactobacillus xylocopicola</name>
    <dbReference type="NCBI Taxonomy" id="2976676"/>
    <lineage>
        <taxon>Bacteria</taxon>
        <taxon>Bacillati</taxon>
        <taxon>Bacillota</taxon>
        <taxon>Bacilli</taxon>
        <taxon>Lactobacillales</taxon>
        <taxon>Lactobacillaceae</taxon>
        <taxon>Lactobacillus</taxon>
    </lineage>
</organism>
<dbReference type="InterPro" id="IPR003593">
    <property type="entry name" value="AAA+_ATPase"/>
</dbReference>
<dbReference type="PANTHER" id="PTHR42711">
    <property type="entry name" value="ABC TRANSPORTER ATP-BINDING PROTEIN"/>
    <property type="match status" value="1"/>
</dbReference>